<keyword evidence="3" id="KW-1185">Reference proteome</keyword>
<protein>
    <submittedName>
        <fullName evidence="2">Uncharacterized protein</fullName>
    </submittedName>
</protein>
<keyword evidence="1" id="KW-0175">Coiled coil</keyword>
<accession>A0AAE0ZA27</accession>
<feature type="non-terminal residue" evidence="2">
    <location>
        <position position="1"/>
    </location>
</feature>
<comment type="caution">
    <text evidence="2">The sequence shown here is derived from an EMBL/GenBank/DDBJ whole genome shotgun (WGS) entry which is preliminary data.</text>
</comment>
<reference evidence="2" key="1">
    <citation type="journal article" date="2023" name="G3 (Bethesda)">
        <title>A reference genome for the long-term kleptoplast-retaining sea slug Elysia crispata morphotype clarki.</title>
        <authorList>
            <person name="Eastman K.E."/>
            <person name="Pendleton A.L."/>
            <person name="Shaikh M.A."/>
            <person name="Suttiyut T."/>
            <person name="Ogas R."/>
            <person name="Tomko P."/>
            <person name="Gavelis G."/>
            <person name="Widhalm J.R."/>
            <person name="Wisecaver J.H."/>
        </authorList>
    </citation>
    <scope>NUCLEOTIDE SEQUENCE</scope>
    <source>
        <strain evidence="2">ECLA1</strain>
    </source>
</reference>
<evidence type="ECO:0000256" key="1">
    <source>
        <dbReference type="SAM" id="Coils"/>
    </source>
</evidence>
<organism evidence="2 3">
    <name type="scientific">Elysia crispata</name>
    <name type="common">lettuce slug</name>
    <dbReference type="NCBI Taxonomy" id="231223"/>
    <lineage>
        <taxon>Eukaryota</taxon>
        <taxon>Metazoa</taxon>
        <taxon>Spiralia</taxon>
        <taxon>Lophotrochozoa</taxon>
        <taxon>Mollusca</taxon>
        <taxon>Gastropoda</taxon>
        <taxon>Heterobranchia</taxon>
        <taxon>Euthyneura</taxon>
        <taxon>Panpulmonata</taxon>
        <taxon>Sacoglossa</taxon>
        <taxon>Placobranchoidea</taxon>
        <taxon>Plakobranchidae</taxon>
        <taxon>Elysia</taxon>
    </lineage>
</organism>
<dbReference type="SUPFAM" id="SSF101898">
    <property type="entry name" value="NHL repeat"/>
    <property type="match status" value="1"/>
</dbReference>
<gene>
    <name evidence="2" type="ORF">RRG08_015655</name>
</gene>
<proteinExistence type="predicted"/>
<evidence type="ECO:0000313" key="3">
    <source>
        <dbReference type="Proteomes" id="UP001283361"/>
    </source>
</evidence>
<dbReference type="EMBL" id="JAWDGP010004387">
    <property type="protein sequence ID" value="KAK3764816.1"/>
    <property type="molecule type" value="Genomic_DNA"/>
</dbReference>
<dbReference type="AlphaFoldDB" id="A0AAE0ZA27"/>
<dbReference type="Proteomes" id="UP001283361">
    <property type="component" value="Unassembled WGS sequence"/>
</dbReference>
<sequence length="385" mass="43536">MTLDVFEAQEKSIDEAENEFCENVKKFTSDTKVKMRTSSREDAMKVFDFAFVFLTQAIPDLSNLEYASEFRNEETATLRKDFEKFENNMKSLSQKLEEAQLSIKSLSEKLEDAQQNLSEKVSKVVGNASFFQEKVEKNLDELNEAKRSNTLKILGLRMMQKVLYDRTKLFEDKAETTTSSSQASASVAATSYVSTQRLSQRSTTFSVRALGDAEVPNINDMKLLPGCLIVLADSKNKYVKLYDRQGRQIHNRAFKSSPVCLTIMDITCPTTWEVGVTQPLEREISILTVTQNSVQLKASIKTERQYWAIAAVTTKTLAVSDLYGAGVDLIDLSGMLLYKLSTTFNPWHLVTSPDECLVMSHYPDDSLAKMKLEDNTTIFHHKVPQ</sequence>
<evidence type="ECO:0000313" key="2">
    <source>
        <dbReference type="EMBL" id="KAK3764816.1"/>
    </source>
</evidence>
<feature type="coiled-coil region" evidence="1">
    <location>
        <begin position="75"/>
        <end position="123"/>
    </location>
</feature>
<name>A0AAE0ZA27_9GAST</name>